<feature type="transmembrane region" description="Helical" evidence="12">
    <location>
        <begin position="327"/>
        <end position="346"/>
    </location>
</feature>
<evidence type="ECO:0000256" key="11">
    <source>
        <dbReference type="ARBA" id="ARBA00026081"/>
    </source>
</evidence>
<keyword evidence="6" id="KW-1003">Cell membrane</keyword>
<feature type="transmembrane region" description="Helical" evidence="12">
    <location>
        <begin position="52"/>
        <end position="77"/>
    </location>
</feature>
<evidence type="ECO:0000256" key="1">
    <source>
        <dbReference type="ARBA" id="ARBA00002265"/>
    </source>
</evidence>
<dbReference type="RefSeq" id="WP_233053925.1">
    <property type="nucleotide sequence ID" value="NZ_JAIMJA010000017.1"/>
</dbReference>
<comment type="similarity">
    <text evidence="3">Belongs to the LptF/LptG family.</text>
</comment>
<evidence type="ECO:0000313" key="14">
    <source>
        <dbReference type="Proteomes" id="UP001201273"/>
    </source>
</evidence>
<feature type="transmembrane region" description="Helical" evidence="12">
    <location>
        <begin position="296"/>
        <end position="315"/>
    </location>
</feature>
<feature type="transmembrane region" description="Helical" evidence="12">
    <location>
        <begin position="270"/>
        <end position="289"/>
    </location>
</feature>
<evidence type="ECO:0000256" key="12">
    <source>
        <dbReference type="SAM" id="Phobius"/>
    </source>
</evidence>
<comment type="caution">
    <text evidence="13">The sequence shown here is derived from an EMBL/GenBank/DDBJ whole genome shotgun (WGS) entry which is preliminary data.</text>
</comment>
<keyword evidence="14" id="KW-1185">Reference proteome</keyword>
<dbReference type="NCBIfam" id="TIGR04407">
    <property type="entry name" value="LptF_YjgP"/>
    <property type="match status" value="1"/>
</dbReference>
<dbReference type="InterPro" id="IPR005495">
    <property type="entry name" value="LptG/LptF_permease"/>
</dbReference>
<dbReference type="PANTHER" id="PTHR33529">
    <property type="entry name" value="SLR0882 PROTEIN-RELATED"/>
    <property type="match status" value="1"/>
</dbReference>
<keyword evidence="5" id="KW-0813">Transport</keyword>
<feature type="transmembrane region" description="Helical" evidence="12">
    <location>
        <begin position="98"/>
        <end position="120"/>
    </location>
</feature>
<comment type="subunit">
    <text evidence="11">Component of the lipopolysaccharide transport and assembly complex. The LptBFG transporter is composed of two ATP-binding proteins (LptB) and two transmembrane proteins (LptF and LptG).</text>
</comment>
<evidence type="ECO:0000256" key="3">
    <source>
        <dbReference type="ARBA" id="ARBA00007725"/>
    </source>
</evidence>
<proteinExistence type="inferred from homology"/>
<keyword evidence="9 12" id="KW-1133">Transmembrane helix</keyword>
<dbReference type="PANTHER" id="PTHR33529:SF7">
    <property type="entry name" value="LIPOPOLYSACCHARIDE EXPORT SYSTEM PERMEASE PROTEIN LPTF"/>
    <property type="match status" value="1"/>
</dbReference>
<keyword evidence="7" id="KW-0997">Cell inner membrane</keyword>
<evidence type="ECO:0000256" key="7">
    <source>
        <dbReference type="ARBA" id="ARBA00022519"/>
    </source>
</evidence>
<name>A0ABS8WDD7_9GAMM</name>
<dbReference type="Proteomes" id="UP001201273">
    <property type="component" value="Unassembled WGS sequence"/>
</dbReference>
<comment type="function">
    <text evidence="1">Part of the ABC transporter complex LptBFG involved in the translocation of lipopolysaccharide (LPS) from the inner membrane to the outer membrane.</text>
</comment>
<evidence type="ECO:0000313" key="13">
    <source>
        <dbReference type="EMBL" id="MCE2596280.1"/>
    </source>
</evidence>
<comment type="subcellular location">
    <subcellularLocation>
        <location evidence="2">Cell inner membrane</location>
        <topology evidence="2">Multi-pass membrane protein</topology>
    </subcellularLocation>
</comment>
<accession>A0ABS8WDD7</accession>
<dbReference type="InterPro" id="IPR030922">
    <property type="entry name" value="LptF"/>
</dbReference>
<gene>
    <name evidence="13" type="primary">lptF</name>
    <name evidence="13" type="ORF">K6Y31_15870</name>
</gene>
<evidence type="ECO:0000256" key="2">
    <source>
        <dbReference type="ARBA" id="ARBA00004429"/>
    </source>
</evidence>
<evidence type="ECO:0000256" key="5">
    <source>
        <dbReference type="ARBA" id="ARBA00022448"/>
    </source>
</evidence>
<sequence>MILFRYLLKETAKTQIAVLFILLLIFISQKFVRVLADAVNGNIPADLVLTILWLNLPSLGTLMIPISLFIAVLFAHGRLHAESEMVVMTACGYSPKNVLNATMVLALITAAFAAYITFYISPAANLKERQVIEEAQADAGLATLIEGRFHSAPDGSGVVYVENYSEGYNLSKIFAAHWPKEGEQRPSVLTAQTGKVVEKKGAEILTLYDGQRYEGIQGQKDYQITEFDSFSMVLESREVKESRRKVDTIPTVELLGSNDLAEQVELQWRIALPISILILTFIVVPMAVVNPRQGRYAKLFPALLIYLSYFLLLSASRSGIEDKTLPLLSMWLVQGAFLLVGIYLNIKDHPTIAQLFNKKATAASSAKGER</sequence>
<evidence type="ECO:0000256" key="10">
    <source>
        <dbReference type="ARBA" id="ARBA00023136"/>
    </source>
</evidence>
<evidence type="ECO:0000256" key="4">
    <source>
        <dbReference type="ARBA" id="ARBA00014213"/>
    </source>
</evidence>
<reference evidence="13 14" key="1">
    <citation type="journal article" date="2022" name="Environ. Microbiol. Rep.">
        <title>Eco-phylogenetic analyses reveal divergent evolution of vitamin B12 metabolism in the marine bacterial family 'Psychromonadaceae'.</title>
        <authorList>
            <person name="Jin X."/>
            <person name="Yang Y."/>
            <person name="Cao H."/>
            <person name="Gao B."/>
            <person name="Zhao Z."/>
        </authorList>
    </citation>
    <scope>NUCLEOTIDE SEQUENCE [LARGE SCALE GENOMIC DNA]</scope>
    <source>
        <strain evidence="13 14">MKS20</strain>
    </source>
</reference>
<organism evidence="13 14">
    <name type="scientific">Motilimonas cestriensis</name>
    <dbReference type="NCBI Taxonomy" id="2742685"/>
    <lineage>
        <taxon>Bacteria</taxon>
        <taxon>Pseudomonadati</taxon>
        <taxon>Pseudomonadota</taxon>
        <taxon>Gammaproteobacteria</taxon>
        <taxon>Alteromonadales</taxon>
        <taxon>Alteromonadales genera incertae sedis</taxon>
        <taxon>Motilimonas</taxon>
    </lineage>
</organism>
<keyword evidence="8 12" id="KW-0812">Transmembrane</keyword>
<evidence type="ECO:0000256" key="6">
    <source>
        <dbReference type="ARBA" id="ARBA00022475"/>
    </source>
</evidence>
<evidence type="ECO:0000256" key="8">
    <source>
        <dbReference type="ARBA" id="ARBA00022692"/>
    </source>
</evidence>
<evidence type="ECO:0000256" key="9">
    <source>
        <dbReference type="ARBA" id="ARBA00022989"/>
    </source>
</evidence>
<protein>
    <recommendedName>
        <fullName evidence="4">Lipopolysaccharide export system permease protein LptF</fullName>
    </recommendedName>
</protein>
<keyword evidence="10 12" id="KW-0472">Membrane</keyword>
<dbReference type="EMBL" id="JAIMJA010000017">
    <property type="protein sequence ID" value="MCE2596280.1"/>
    <property type="molecule type" value="Genomic_DNA"/>
</dbReference>
<dbReference type="Pfam" id="PF03739">
    <property type="entry name" value="LptF_LptG"/>
    <property type="match status" value="1"/>
</dbReference>